<feature type="chain" id="PRO_5019236260" evidence="2">
    <location>
        <begin position="38"/>
        <end position="303"/>
    </location>
</feature>
<dbReference type="PANTHER" id="PTHR36481:SF2">
    <property type="entry name" value="EXPRESSED PROTEIN"/>
    <property type="match status" value="1"/>
</dbReference>
<keyword evidence="2" id="KW-0732">Signal</keyword>
<dbReference type="OrthoDB" id="687840at2759"/>
<evidence type="ECO:0000313" key="4">
    <source>
        <dbReference type="Proteomes" id="UP000283530"/>
    </source>
</evidence>
<feature type="region of interest" description="Disordered" evidence="1">
    <location>
        <begin position="185"/>
        <end position="277"/>
    </location>
</feature>
<dbReference type="InterPro" id="IPR036426">
    <property type="entry name" value="Bulb-type_lectin_dom_sf"/>
</dbReference>
<protein>
    <submittedName>
        <fullName evidence="3">Collagen, type IV, alpha 5</fullName>
    </submittedName>
</protein>
<dbReference type="AlphaFoldDB" id="A0A443PNF2"/>
<accession>A0A443PNF2</accession>
<dbReference type="STRING" id="337451.A0A443PNF2"/>
<evidence type="ECO:0000313" key="3">
    <source>
        <dbReference type="EMBL" id="RWR92297.1"/>
    </source>
</evidence>
<feature type="compositionally biased region" description="Polar residues" evidence="1">
    <location>
        <begin position="264"/>
        <end position="277"/>
    </location>
</feature>
<dbReference type="Proteomes" id="UP000283530">
    <property type="component" value="Unassembled WGS sequence"/>
</dbReference>
<feature type="compositionally biased region" description="Low complexity" evidence="1">
    <location>
        <begin position="214"/>
        <end position="255"/>
    </location>
</feature>
<dbReference type="EMBL" id="QPKB01000009">
    <property type="protein sequence ID" value="RWR92297.1"/>
    <property type="molecule type" value="Genomic_DNA"/>
</dbReference>
<gene>
    <name evidence="3" type="ORF">CKAN_02150700</name>
</gene>
<dbReference type="PANTHER" id="PTHR36481">
    <property type="entry name" value="EXPRESSED PROTEIN"/>
    <property type="match status" value="1"/>
</dbReference>
<feature type="signal peptide" evidence="2">
    <location>
        <begin position="1"/>
        <end position="37"/>
    </location>
</feature>
<reference evidence="3 4" key="1">
    <citation type="journal article" date="2019" name="Nat. Plants">
        <title>Stout camphor tree genome fills gaps in understanding of flowering plant genome evolution.</title>
        <authorList>
            <person name="Chaw S.M."/>
            <person name="Liu Y.C."/>
            <person name="Wu Y.W."/>
            <person name="Wang H.Y."/>
            <person name="Lin C.I."/>
            <person name="Wu C.S."/>
            <person name="Ke H.M."/>
            <person name="Chang L.Y."/>
            <person name="Hsu C.Y."/>
            <person name="Yang H.T."/>
            <person name="Sudianto E."/>
            <person name="Hsu M.H."/>
            <person name="Wu K.P."/>
            <person name="Wang L.N."/>
            <person name="Leebens-Mack J.H."/>
            <person name="Tsai I.J."/>
        </authorList>
    </citation>
    <scope>NUCLEOTIDE SEQUENCE [LARGE SCALE GENOMIC DNA]</scope>
    <source>
        <strain evidence="4">cv. Chaw 1501</strain>
        <tissue evidence="3">Young leaves</tissue>
    </source>
</reference>
<keyword evidence="4" id="KW-1185">Reference proteome</keyword>
<evidence type="ECO:0000256" key="2">
    <source>
        <dbReference type="SAM" id="SignalP"/>
    </source>
</evidence>
<keyword evidence="3" id="KW-0176">Collagen</keyword>
<evidence type="ECO:0000256" key="1">
    <source>
        <dbReference type="SAM" id="MobiDB-lite"/>
    </source>
</evidence>
<name>A0A443PNF2_9MAGN</name>
<proteinExistence type="predicted"/>
<comment type="caution">
    <text evidence="3">The sequence shown here is derived from an EMBL/GenBank/DDBJ whole genome shotgun (WGS) entry which is preliminary data.</text>
</comment>
<dbReference type="SUPFAM" id="SSF51110">
    <property type="entry name" value="alpha-D-mannose-specific plant lectins"/>
    <property type="match status" value="1"/>
</dbReference>
<dbReference type="Gene3D" id="2.90.10.10">
    <property type="entry name" value="Bulb-type lectin domain"/>
    <property type="match status" value="1"/>
</dbReference>
<sequence length="303" mass="32414">MESFKTQISSSNLFSSLTLFFLSSSLLLLLLLPTTHAITPPAGTIERTTKQQILANLPPTTHEPAPSSELFLTSPSGKYEAYLLRRVTSPGAGGFGNDFCYLQIQESGHNVWESECAVVSNVNTCTLVFSDAGLEIFDGSRSTWDTDADGDRLETLVLLDSGDMQIREHEGDLVWRASDNPIVNQECGSVGSPGLSPAHPPFASPVPGRDINFGQPSGGSQQQQQSSLGSSLGYQQQPSLGSQQQQQPLGQQSSLGGVGLNQPFGVNSNPLVDNTPFDSGSERRMEITCMVVGVALAFLGFLF</sequence>
<organism evidence="3 4">
    <name type="scientific">Cinnamomum micranthum f. kanehirae</name>
    <dbReference type="NCBI Taxonomy" id="337451"/>
    <lineage>
        <taxon>Eukaryota</taxon>
        <taxon>Viridiplantae</taxon>
        <taxon>Streptophyta</taxon>
        <taxon>Embryophyta</taxon>
        <taxon>Tracheophyta</taxon>
        <taxon>Spermatophyta</taxon>
        <taxon>Magnoliopsida</taxon>
        <taxon>Magnoliidae</taxon>
        <taxon>Laurales</taxon>
        <taxon>Lauraceae</taxon>
        <taxon>Cinnamomum</taxon>
    </lineage>
</organism>